<feature type="transmembrane region" description="Helical" evidence="1">
    <location>
        <begin position="12"/>
        <end position="35"/>
    </location>
</feature>
<protein>
    <submittedName>
        <fullName evidence="2">Uncharacterized protein</fullName>
    </submittedName>
</protein>
<dbReference type="RefSeq" id="WP_179260045.1">
    <property type="nucleotide sequence ID" value="NZ_CP058601.1"/>
</dbReference>
<accession>A0A7D5GRX9</accession>
<keyword evidence="3" id="KW-1185">Reference proteome</keyword>
<name>A0A7D5GRX9_9EURY</name>
<dbReference type="GeneID" id="56032685"/>
<proteinExistence type="predicted"/>
<keyword evidence="1" id="KW-0812">Transmembrane</keyword>
<feature type="transmembrane region" description="Helical" evidence="1">
    <location>
        <begin position="112"/>
        <end position="131"/>
    </location>
</feature>
<organism evidence="2 3">
    <name type="scientific">Natrinema halophilum</name>
    <dbReference type="NCBI Taxonomy" id="1699371"/>
    <lineage>
        <taxon>Archaea</taxon>
        <taxon>Methanobacteriati</taxon>
        <taxon>Methanobacteriota</taxon>
        <taxon>Stenosarchaea group</taxon>
        <taxon>Halobacteria</taxon>
        <taxon>Halobacteriales</taxon>
        <taxon>Natrialbaceae</taxon>
        <taxon>Natrinema</taxon>
    </lineage>
</organism>
<keyword evidence="1" id="KW-0472">Membrane</keyword>
<dbReference type="Proteomes" id="UP000509241">
    <property type="component" value="Chromosome"/>
</dbReference>
<evidence type="ECO:0000313" key="3">
    <source>
        <dbReference type="Proteomes" id="UP000509241"/>
    </source>
</evidence>
<keyword evidence="1" id="KW-1133">Transmembrane helix</keyword>
<dbReference type="EMBL" id="CP058601">
    <property type="protein sequence ID" value="QLG48306.1"/>
    <property type="molecule type" value="Genomic_DNA"/>
</dbReference>
<evidence type="ECO:0000256" key="1">
    <source>
        <dbReference type="SAM" id="Phobius"/>
    </source>
</evidence>
<feature type="transmembrane region" description="Helical" evidence="1">
    <location>
        <begin position="75"/>
        <end position="100"/>
    </location>
</feature>
<dbReference type="AlphaFoldDB" id="A0A7D5GRX9"/>
<evidence type="ECO:0000313" key="2">
    <source>
        <dbReference type="EMBL" id="QLG48306.1"/>
    </source>
</evidence>
<sequence length="143" mass="14983">MNWGRASETIPGRIFGAVAGVTVVLTASMVGVVALVSGKAGGAGGRFPYYVLLTAIAFVISLWKLDDETVDGTTVLIATSGIAIGSGSLVSLAIEGIVFGSQHPDRIVGSRLLVYFVAAGLICTALGMWSLRHWREFTMYDSS</sequence>
<dbReference type="OrthoDB" id="313608at2157"/>
<dbReference type="KEGG" id="haly:HYG82_05300"/>
<gene>
    <name evidence="2" type="ORF">HYG82_05300</name>
</gene>
<reference evidence="2 3" key="1">
    <citation type="submission" date="2020-07" db="EMBL/GenBank/DDBJ databases">
        <authorList>
            <person name="Cui H."/>
        </authorList>
    </citation>
    <scope>NUCLEOTIDE SEQUENCE [LARGE SCALE GENOMIC DNA]</scope>
    <source>
        <strain evidence="2 3">YPL8</strain>
    </source>
</reference>
<feature type="transmembrane region" description="Helical" evidence="1">
    <location>
        <begin position="47"/>
        <end position="63"/>
    </location>
</feature>